<evidence type="ECO:0000313" key="1">
    <source>
        <dbReference type="EMBL" id="MFC5731505.1"/>
    </source>
</evidence>
<evidence type="ECO:0000313" key="2">
    <source>
        <dbReference type="Proteomes" id="UP001596072"/>
    </source>
</evidence>
<dbReference type="EMBL" id="JBHSNS010000016">
    <property type="protein sequence ID" value="MFC5731505.1"/>
    <property type="molecule type" value="Genomic_DNA"/>
</dbReference>
<proteinExistence type="predicted"/>
<sequence>MTTIHEVGPVDSATISELIRRDDKVHYATERDAKRHAHIGKLLDRTVGTGSRPYYDSVVIVGAGFTASVMAARLARSEQFHGKVVLAGPRTQESRRMKDGATLRGHGTDYICYALDVPQNAYVDALYGDIVDGRGIGTRNQVTMATKGPTGAYEFGRIASFQGGRTGFSRPLFYGARNSRMQGAIHELMARNGVIELAEAITSVDEAFTLAPGRRPLIVNASHNSGLLSGRAPEVDWATSAVQAPLKVRSGGFKTVETNASLVATVRRRNQVDVGLFNPYGDPLSPNSTFYGIIVGQVSKRAGYDKQQELTEITEELYEVADALGMDVDDADETLFAGMVPGAPWKAPASPPGTLELQLIAHQGVSATFSDGMTTGASAAVAAAEAVIRGVDPDRAARRAVREVTRDRRIWNIERNRIGPLYDLLIRTAPGAVAFYPFGYHAGTTWASAA</sequence>
<gene>
    <name evidence="1" type="ORF">ACFPQB_21520</name>
</gene>
<protein>
    <recommendedName>
        <fullName evidence="3">FAD-dependent oxidoreductase</fullName>
    </recommendedName>
</protein>
<dbReference type="Proteomes" id="UP001596072">
    <property type="component" value="Unassembled WGS sequence"/>
</dbReference>
<organism evidence="1 2">
    <name type="scientific">Nocardioides vastitatis</name>
    <dbReference type="NCBI Taxonomy" id="2568655"/>
    <lineage>
        <taxon>Bacteria</taxon>
        <taxon>Bacillati</taxon>
        <taxon>Actinomycetota</taxon>
        <taxon>Actinomycetes</taxon>
        <taxon>Propionibacteriales</taxon>
        <taxon>Nocardioidaceae</taxon>
        <taxon>Nocardioides</taxon>
    </lineage>
</organism>
<keyword evidence="2" id="KW-1185">Reference proteome</keyword>
<name>A0ABW0ZSL0_9ACTN</name>
<evidence type="ECO:0008006" key="3">
    <source>
        <dbReference type="Google" id="ProtNLM"/>
    </source>
</evidence>
<accession>A0ABW0ZSL0</accession>
<comment type="caution">
    <text evidence="1">The sequence shown here is derived from an EMBL/GenBank/DDBJ whole genome shotgun (WGS) entry which is preliminary data.</text>
</comment>
<dbReference type="RefSeq" id="WP_136430809.1">
    <property type="nucleotide sequence ID" value="NZ_JBHSNS010000016.1"/>
</dbReference>
<reference evidence="2" key="1">
    <citation type="journal article" date="2019" name="Int. J. Syst. Evol. Microbiol.">
        <title>The Global Catalogue of Microorganisms (GCM) 10K type strain sequencing project: providing services to taxonomists for standard genome sequencing and annotation.</title>
        <authorList>
            <consortium name="The Broad Institute Genomics Platform"/>
            <consortium name="The Broad Institute Genome Sequencing Center for Infectious Disease"/>
            <person name="Wu L."/>
            <person name="Ma J."/>
        </authorList>
    </citation>
    <scope>NUCLEOTIDE SEQUENCE [LARGE SCALE GENOMIC DNA]</scope>
    <source>
        <strain evidence="2">YIM 94188</strain>
    </source>
</reference>